<dbReference type="AGR" id="WB:WBGene00016052"/>
<dbReference type="CTD" id="178737"/>
<keyword evidence="2" id="KW-0812">Transmembrane</keyword>
<evidence type="ECO:0000256" key="1">
    <source>
        <dbReference type="SAM" id="MobiDB-lite"/>
    </source>
</evidence>
<proteinExistence type="evidence at protein level"/>
<evidence type="ECO:0000256" key="2">
    <source>
        <dbReference type="SAM" id="Phobius"/>
    </source>
</evidence>
<dbReference type="EMBL" id="BX284605">
    <property type="protein sequence ID" value="CCD65468.1"/>
    <property type="molecule type" value="Genomic_DNA"/>
</dbReference>
<dbReference type="SMR" id="O76438"/>
<evidence type="ECO:0000313" key="4">
    <source>
        <dbReference type="Proteomes" id="UP000001940"/>
    </source>
</evidence>
<dbReference type="OrthoDB" id="5772828at2759"/>
<protein>
    <submittedName>
        <fullName evidence="3">Downstream Of DAF-16 (Regulated by DAF-16)</fullName>
    </submittedName>
</protein>
<organism evidence="3 4">
    <name type="scientific">Caenorhabditis elegans</name>
    <dbReference type="NCBI Taxonomy" id="6239"/>
    <lineage>
        <taxon>Eukaryota</taxon>
        <taxon>Metazoa</taxon>
        <taxon>Ecdysozoa</taxon>
        <taxon>Nematoda</taxon>
        <taxon>Chromadorea</taxon>
        <taxon>Rhabditida</taxon>
        <taxon>Rhabditina</taxon>
        <taxon>Rhabditomorpha</taxon>
        <taxon>Rhabditoidea</taxon>
        <taxon>Rhabditidae</taxon>
        <taxon>Peloderinae</taxon>
        <taxon>Caenorhabditis</taxon>
    </lineage>
</organism>
<dbReference type="STRING" id="6239.C24B9.9.1"/>
<dbReference type="WormBase" id="C24B9.9">
    <property type="protein sequence ID" value="CE17451"/>
    <property type="gene ID" value="WBGene00016052"/>
    <property type="gene designation" value="dod-3"/>
</dbReference>
<dbReference type="Proteomes" id="UP000001940">
    <property type="component" value="Chromosome V"/>
</dbReference>
<dbReference type="PaxDb" id="6239-C24B9.9"/>
<feature type="region of interest" description="Disordered" evidence="1">
    <location>
        <begin position="1"/>
        <end position="20"/>
    </location>
</feature>
<dbReference type="Bgee" id="WBGene00016052">
    <property type="expression patterns" value="Expressed in larva and 4 other cell types or tissues"/>
</dbReference>
<name>O76438_CAEEL</name>
<dbReference type="PeptideAtlas" id="O76438"/>
<keyword evidence="4" id="KW-1185">Reference proteome</keyword>
<dbReference type="UCSC" id="C24B9.9">
    <property type="organism name" value="c. elegans"/>
</dbReference>
<feature type="transmembrane region" description="Helical" evidence="2">
    <location>
        <begin position="84"/>
        <end position="105"/>
    </location>
</feature>
<dbReference type="KEGG" id="cel:CELE_C24B9.9"/>
<keyword evidence="2" id="KW-1133">Transmembrane helix</keyword>
<evidence type="ECO:0007829" key="6">
    <source>
        <dbReference type="PeptideAtlas" id="O76438"/>
    </source>
</evidence>
<gene>
    <name evidence="3 5" type="primary">dod-3</name>
    <name evidence="5" type="ORF">C24B9.9</name>
    <name evidence="3" type="ORF">CELE_C24B9.9</name>
</gene>
<dbReference type="OMA" id="ETHMDIY"/>
<dbReference type="InParanoid" id="O76438"/>
<dbReference type="RefSeq" id="NP_503742.1">
    <property type="nucleotide sequence ID" value="NM_071341.7"/>
</dbReference>
<dbReference type="HOGENOM" id="CLU_2225512_0_0_1"/>
<keyword evidence="2" id="KW-0472">Membrane</keyword>
<evidence type="ECO:0000313" key="3">
    <source>
        <dbReference type="EMBL" id="CCD65468.1"/>
    </source>
</evidence>
<reference evidence="3 4" key="1">
    <citation type="journal article" date="1998" name="Science">
        <title>Genome sequence of the nematode C. elegans: a platform for investigating biology.</title>
        <authorList>
            <consortium name="The C. elegans sequencing consortium"/>
            <person name="Sulson J.E."/>
            <person name="Waterston R."/>
        </authorList>
    </citation>
    <scope>NUCLEOTIDE SEQUENCE [LARGE SCALE GENOMIC DNA]</scope>
    <source>
        <strain evidence="3 4">Bristol N2</strain>
    </source>
</reference>
<accession>O76438</accession>
<dbReference type="PIR" id="T33265">
    <property type="entry name" value="T33265"/>
</dbReference>
<evidence type="ECO:0000313" key="5">
    <source>
        <dbReference type="WormBase" id="C24B9.9"/>
    </source>
</evidence>
<sequence length="106" mass="11920">MPSQQSIDIESAPIVTPPPYMDPANAQAKKKWARVRQESCSQMKPCAYCGAAPEAQKAMFPNEPVFMWPAQRPTNYIHQDSKQFIGYVLLIAVVIFLLFAACKYLP</sequence>
<keyword evidence="6" id="KW-1267">Proteomics identification</keyword>
<dbReference type="GeneID" id="178737"/>
<dbReference type="PhylomeDB" id="O76438"/>
<dbReference type="AlphaFoldDB" id="O76438"/>
<dbReference type="eggNOG" id="ENOG502THSV">
    <property type="taxonomic scope" value="Eukaryota"/>
</dbReference>